<dbReference type="SUPFAM" id="SSF50118">
    <property type="entry name" value="Cell growth inhibitor/plasmid maintenance toxic component"/>
    <property type="match status" value="1"/>
</dbReference>
<dbReference type="Gene3D" id="2.30.30.440">
    <property type="entry name" value="Domain of unknown function DUF1918"/>
    <property type="match status" value="1"/>
</dbReference>
<dbReference type="InterPro" id="IPR015035">
    <property type="entry name" value="DUF1918"/>
</dbReference>
<dbReference type="SUPFAM" id="SSF54631">
    <property type="entry name" value="CBS-domain pair"/>
    <property type="match status" value="1"/>
</dbReference>
<accession>A0A927RQB6</accession>
<gene>
    <name evidence="5" type="ORF">HEB94_008896</name>
</gene>
<dbReference type="PROSITE" id="PS51371">
    <property type="entry name" value="CBS"/>
    <property type="match status" value="1"/>
</dbReference>
<dbReference type="EMBL" id="JADBEM010000001">
    <property type="protein sequence ID" value="MBE1612048.1"/>
    <property type="molecule type" value="Genomic_DNA"/>
</dbReference>
<dbReference type="InterPro" id="IPR046342">
    <property type="entry name" value="CBS_dom_sf"/>
</dbReference>
<dbReference type="Pfam" id="PF00571">
    <property type="entry name" value="CBS"/>
    <property type="match status" value="2"/>
</dbReference>
<dbReference type="AlphaFoldDB" id="A0A927RQB6"/>
<name>A0A927RQB6_9ACTN</name>
<evidence type="ECO:0000256" key="2">
    <source>
        <dbReference type="PROSITE-ProRule" id="PRU00703"/>
    </source>
</evidence>
<dbReference type="Pfam" id="PF08940">
    <property type="entry name" value="DUF1918"/>
    <property type="match status" value="1"/>
</dbReference>
<dbReference type="RefSeq" id="WP_192755165.1">
    <property type="nucleotide sequence ID" value="NZ_BAABJL010000222.1"/>
</dbReference>
<evidence type="ECO:0000259" key="4">
    <source>
        <dbReference type="PROSITE" id="PS51371"/>
    </source>
</evidence>
<sequence>MSARVGDRIVVRTDPHGTDRRHGTVREVLGSPDSPQYRVGWDDGHESFLYPGPDTSLVPAGQDQGAVDDSESGTPIGEHDPVERIMSYPVRTVDALDSLRTAAETLAEANVGALVVMRESTPLGIISERDIVRAVAGGGDPDEVWSADVIGVDTVWAAPTDPILHVAGLMRHASIRHVPLRAQGEVVGIVSARDILAVLYERC</sequence>
<dbReference type="SMART" id="SM00116">
    <property type="entry name" value="CBS"/>
    <property type="match status" value="2"/>
</dbReference>
<dbReference type="PANTHER" id="PTHR43080">
    <property type="entry name" value="CBS DOMAIN-CONTAINING PROTEIN CBSX3, MITOCHONDRIAL"/>
    <property type="match status" value="1"/>
</dbReference>
<evidence type="ECO:0000256" key="3">
    <source>
        <dbReference type="SAM" id="MobiDB-lite"/>
    </source>
</evidence>
<organism evidence="5 6">
    <name type="scientific">Actinopolymorpha pittospori</name>
    <dbReference type="NCBI Taxonomy" id="648752"/>
    <lineage>
        <taxon>Bacteria</taxon>
        <taxon>Bacillati</taxon>
        <taxon>Actinomycetota</taxon>
        <taxon>Actinomycetes</taxon>
        <taxon>Propionibacteriales</taxon>
        <taxon>Actinopolymorphaceae</taxon>
        <taxon>Actinopolymorpha</taxon>
    </lineage>
</organism>
<evidence type="ECO:0000313" key="6">
    <source>
        <dbReference type="Proteomes" id="UP000638648"/>
    </source>
</evidence>
<dbReference type="PANTHER" id="PTHR43080:SF2">
    <property type="entry name" value="CBS DOMAIN-CONTAINING PROTEIN"/>
    <property type="match status" value="1"/>
</dbReference>
<dbReference type="Gene3D" id="3.10.580.10">
    <property type="entry name" value="CBS-domain"/>
    <property type="match status" value="1"/>
</dbReference>
<evidence type="ECO:0000313" key="5">
    <source>
        <dbReference type="EMBL" id="MBE1612048.1"/>
    </source>
</evidence>
<comment type="caution">
    <text evidence="5">The sequence shown here is derived from an EMBL/GenBank/DDBJ whole genome shotgun (WGS) entry which is preliminary data.</text>
</comment>
<keyword evidence="1 2" id="KW-0129">CBS domain</keyword>
<dbReference type="Proteomes" id="UP000638648">
    <property type="component" value="Unassembled WGS sequence"/>
</dbReference>
<dbReference type="InterPro" id="IPR051257">
    <property type="entry name" value="Diverse_CBS-Domain"/>
</dbReference>
<reference evidence="5" key="1">
    <citation type="submission" date="2020-10" db="EMBL/GenBank/DDBJ databases">
        <title>Sequencing the genomes of 1000 actinobacteria strains.</title>
        <authorList>
            <person name="Klenk H.-P."/>
        </authorList>
    </citation>
    <scope>NUCLEOTIDE SEQUENCE</scope>
    <source>
        <strain evidence="5">DSM 45354</strain>
    </source>
</reference>
<feature type="region of interest" description="Disordered" evidence="3">
    <location>
        <begin position="51"/>
        <end position="78"/>
    </location>
</feature>
<feature type="compositionally biased region" description="Basic and acidic residues" evidence="3">
    <location>
        <begin position="1"/>
        <end position="25"/>
    </location>
</feature>
<evidence type="ECO:0000256" key="1">
    <source>
        <dbReference type="ARBA" id="ARBA00023122"/>
    </source>
</evidence>
<keyword evidence="6" id="KW-1185">Reference proteome</keyword>
<feature type="region of interest" description="Disordered" evidence="3">
    <location>
        <begin position="1"/>
        <end position="36"/>
    </location>
</feature>
<feature type="domain" description="CBS" evidence="4">
    <location>
        <begin position="86"/>
        <end position="143"/>
    </location>
</feature>
<dbReference type="InterPro" id="IPR000644">
    <property type="entry name" value="CBS_dom"/>
</dbReference>
<protein>
    <submittedName>
        <fullName evidence="5">CBS domain-containing protein</fullName>
    </submittedName>
</protein>
<proteinExistence type="predicted"/>